<gene>
    <name evidence="1" type="ORF">CXB65_25530</name>
</gene>
<reference evidence="1 2" key="1">
    <citation type="submission" date="2017-12" db="EMBL/GenBank/DDBJ databases">
        <title>Isolation and characterization of an aerobic denitrifying Pseudomonas monteilii CY06 from aquaculture ponds.</title>
        <authorList>
            <person name="Ma Q."/>
            <person name="Cai Y."/>
            <person name="He Z."/>
        </authorList>
    </citation>
    <scope>NUCLEOTIDE SEQUENCE [LARGE SCALE GENOMIC DNA]</scope>
    <source>
        <strain evidence="1 2">CY06</strain>
    </source>
</reference>
<dbReference type="RefSeq" id="WP_033738470.1">
    <property type="nucleotide sequence ID" value="NZ_KK214947.1"/>
</dbReference>
<dbReference type="Proteomes" id="UP000233399">
    <property type="component" value="Unassembled WGS sequence"/>
</dbReference>
<sequence length="109" mass="12395">MPDTPLPFACSRCMECCRRVYLLADTAAMDRGDGVCRHLDENDAGCRIYDQRPDACRVDRQYELHYRQAMSWETFVRINEAGCRQLQALGVGEDTRAISASKDNCDTQP</sequence>
<evidence type="ECO:0000313" key="1">
    <source>
        <dbReference type="EMBL" id="PKI18771.1"/>
    </source>
</evidence>
<dbReference type="AlphaFoldDB" id="A0A2N1IKK1"/>
<accession>A0A2N1IKK1</accession>
<organism evidence="1 2">
    <name type="scientific">Pseudomonas monteilii</name>
    <dbReference type="NCBI Taxonomy" id="76759"/>
    <lineage>
        <taxon>Bacteria</taxon>
        <taxon>Pseudomonadati</taxon>
        <taxon>Pseudomonadota</taxon>
        <taxon>Gammaproteobacteria</taxon>
        <taxon>Pseudomonadales</taxon>
        <taxon>Pseudomonadaceae</taxon>
        <taxon>Pseudomonas</taxon>
    </lineage>
</organism>
<protein>
    <submittedName>
        <fullName evidence="1">YkgJ family cysteine cluster protein</fullName>
    </submittedName>
</protein>
<proteinExistence type="predicted"/>
<dbReference type="EMBL" id="PJCG01000081">
    <property type="protein sequence ID" value="PKI18771.1"/>
    <property type="molecule type" value="Genomic_DNA"/>
</dbReference>
<dbReference type="InterPro" id="IPR005358">
    <property type="entry name" value="Puta_zinc/iron-chelating_dom"/>
</dbReference>
<dbReference type="Pfam" id="PF03692">
    <property type="entry name" value="CxxCxxCC"/>
    <property type="match status" value="1"/>
</dbReference>
<name>A0A2N1IKK1_9PSED</name>
<comment type="caution">
    <text evidence="1">The sequence shown here is derived from an EMBL/GenBank/DDBJ whole genome shotgun (WGS) entry which is preliminary data.</text>
</comment>
<evidence type="ECO:0000313" key="2">
    <source>
        <dbReference type="Proteomes" id="UP000233399"/>
    </source>
</evidence>